<protein>
    <submittedName>
        <fullName evidence="1">DUF4194 domain-containing protein</fullName>
    </submittedName>
</protein>
<dbReference type="Proteomes" id="UP000886841">
    <property type="component" value="Unassembled WGS sequence"/>
</dbReference>
<evidence type="ECO:0000313" key="2">
    <source>
        <dbReference type="Proteomes" id="UP000886841"/>
    </source>
</evidence>
<dbReference type="AlphaFoldDB" id="A0A9D1JGV1"/>
<dbReference type="EMBL" id="DVHU01000119">
    <property type="protein sequence ID" value="HIR94404.1"/>
    <property type="molecule type" value="Genomic_DNA"/>
</dbReference>
<organism evidence="1 2">
    <name type="scientific">Candidatus Egerieimonas intestinavium</name>
    <dbReference type="NCBI Taxonomy" id="2840777"/>
    <lineage>
        <taxon>Bacteria</taxon>
        <taxon>Bacillati</taxon>
        <taxon>Bacillota</taxon>
        <taxon>Clostridia</taxon>
        <taxon>Lachnospirales</taxon>
        <taxon>Lachnospiraceae</taxon>
        <taxon>Lachnospiraceae incertae sedis</taxon>
        <taxon>Candidatus Egerieimonas</taxon>
    </lineage>
</organism>
<comment type="caution">
    <text evidence="1">The sequence shown here is derived from an EMBL/GenBank/DDBJ whole genome shotgun (WGS) entry which is preliminary data.</text>
</comment>
<name>A0A9D1JGV1_9FIRM</name>
<gene>
    <name evidence="1" type="ORF">IAB98_13405</name>
</gene>
<evidence type="ECO:0000313" key="1">
    <source>
        <dbReference type="EMBL" id="HIR94404.1"/>
    </source>
</evidence>
<dbReference type="Pfam" id="PF13835">
    <property type="entry name" value="DUF4194"/>
    <property type="match status" value="1"/>
</dbReference>
<accession>A0A9D1JGV1</accession>
<sequence>MSDINLQISVKEENSYLFKRCIRKLLESTFLLRDKDERLYQFAARESNRQDISAYLSAIGFDLIVDEKTGVCMLTASEEDADTVGLKRANVVSFTTLQYHLLLVLWKTYLENLGYNEGNFVLKGDLIDQVKSYGIPLVRTELNAAFRLFKRYSLIDYDENQEGEETRIRLYPSLQFGWNLPQFQTVVREYLKDAVGQEISEKLDGQREAEDFEEEEE</sequence>
<reference evidence="1" key="2">
    <citation type="journal article" date="2021" name="PeerJ">
        <title>Extensive microbial diversity within the chicken gut microbiome revealed by metagenomics and culture.</title>
        <authorList>
            <person name="Gilroy R."/>
            <person name="Ravi A."/>
            <person name="Getino M."/>
            <person name="Pursley I."/>
            <person name="Horton D.L."/>
            <person name="Alikhan N.F."/>
            <person name="Baker D."/>
            <person name="Gharbi K."/>
            <person name="Hall N."/>
            <person name="Watson M."/>
            <person name="Adriaenssens E.M."/>
            <person name="Foster-Nyarko E."/>
            <person name="Jarju S."/>
            <person name="Secka A."/>
            <person name="Antonio M."/>
            <person name="Oren A."/>
            <person name="Chaudhuri R.R."/>
            <person name="La Ragione R."/>
            <person name="Hildebrand F."/>
            <person name="Pallen M.J."/>
        </authorList>
    </citation>
    <scope>NUCLEOTIDE SEQUENCE</scope>
    <source>
        <strain evidence="1">ChiSxjej1B13-7041</strain>
    </source>
</reference>
<proteinExistence type="predicted"/>
<reference evidence="1" key="1">
    <citation type="submission" date="2020-10" db="EMBL/GenBank/DDBJ databases">
        <authorList>
            <person name="Gilroy R."/>
        </authorList>
    </citation>
    <scope>NUCLEOTIDE SEQUENCE</scope>
    <source>
        <strain evidence="1">ChiSxjej1B13-7041</strain>
    </source>
</reference>
<dbReference type="InterPro" id="IPR025449">
    <property type="entry name" value="JetB"/>
</dbReference>